<evidence type="ECO:0000313" key="2">
    <source>
        <dbReference type="EMBL" id="WUX56995.1"/>
    </source>
</evidence>
<dbReference type="PANTHER" id="PTHR43130">
    <property type="entry name" value="ARAC-FAMILY TRANSCRIPTIONAL REGULATOR"/>
    <property type="match status" value="1"/>
</dbReference>
<accession>A0ABZ2AE59</accession>
<dbReference type="InterPro" id="IPR002818">
    <property type="entry name" value="DJ-1/PfpI"/>
</dbReference>
<reference evidence="2" key="1">
    <citation type="submission" date="2022-10" db="EMBL/GenBank/DDBJ databases">
        <title>The complete genomes of actinobacterial strains from the NBC collection.</title>
        <authorList>
            <person name="Joergensen T.S."/>
            <person name="Alvarez Arevalo M."/>
            <person name="Sterndorff E.B."/>
            <person name="Faurdal D."/>
            <person name="Vuksanovic O."/>
            <person name="Mourched A.-S."/>
            <person name="Charusanti P."/>
            <person name="Shaw S."/>
            <person name="Blin K."/>
            <person name="Weber T."/>
        </authorList>
    </citation>
    <scope>NUCLEOTIDE SEQUENCE</scope>
    <source>
        <strain evidence="2">NBC_01432</strain>
    </source>
</reference>
<evidence type="ECO:0000313" key="3">
    <source>
        <dbReference type="Proteomes" id="UP001432209"/>
    </source>
</evidence>
<dbReference type="RefSeq" id="WP_329081976.1">
    <property type="nucleotide sequence ID" value="NZ_CP108849.2"/>
</dbReference>
<dbReference type="CDD" id="cd03139">
    <property type="entry name" value="GATase1_PfpI_2"/>
    <property type="match status" value="1"/>
</dbReference>
<dbReference type="GeneID" id="91339739"/>
<dbReference type="PANTHER" id="PTHR43130:SF3">
    <property type="entry name" value="HTH-TYPE TRANSCRIPTIONAL REGULATOR RV1931C"/>
    <property type="match status" value="1"/>
</dbReference>
<keyword evidence="3" id="KW-1185">Reference proteome</keyword>
<evidence type="ECO:0000259" key="1">
    <source>
        <dbReference type="Pfam" id="PF01965"/>
    </source>
</evidence>
<organism evidence="2 3">
    <name type="scientific">Streptomyces niveus</name>
    <name type="common">Streptomyces spheroides</name>
    <dbReference type="NCBI Taxonomy" id="193462"/>
    <lineage>
        <taxon>Bacteria</taxon>
        <taxon>Bacillati</taxon>
        <taxon>Actinomycetota</taxon>
        <taxon>Actinomycetes</taxon>
        <taxon>Kitasatosporales</taxon>
        <taxon>Streptomycetaceae</taxon>
        <taxon>Streptomyces</taxon>
    </lineage>
</organism>
<proteinExistence type="predicted"/>
<sequence>MTTYGLLIFDGTEELDFVGPWEVFMSSAMMRDEGDTAVLVAERSAPVRCSKGMRVLPDHTLGDCPPLDVLLVPGGAGTRREVENADLLEWIGRTAAGTEWVTSVCTGSLLLHEAGPARGRRVATHHGFEDEMQIRGDVTVVRDARYVVDGNLVTSQGISAGIDMALWLVGRLHGRDHARAVRRYMQYEPAPPYLSDEPLPY</sequence>
<feature type="domain" description="DJ-1/PfpI" evidence="1">
    <location>
        <begin position="6"/>
        <end position="169"/>
    </location>
</feature>
<dbReference type="InterPro" id="IPR029062">
    <property type="entry name" value="Class_I_gatase-like"/>
</dbReference>
<gene>
    <name evidence="2" type="ORF">OG442_38680</name>
</gene>
<dbReference type="Proteomes" id="UP001432209">
    <property type="component" value="Chromosome"/>
</dbReference>
<dbReference type="Pfam" id="PF01965">
    <property type="entry name" value="DJ-1_PfpI"/>
    <property type="match status" value="1"/>
</dbReference>
<dbReference type="EMBL" id="CP109495">
    <property type="protein sequence ID" value="WUX56995.1"/>
    <property type="molecule type" value="Genomic_DNA"/>
</dbReference>
<dbReference type="InterPro" id="IPR052158">
    <property type="entry name" value="INH-QAR"/>
</dbReference>
<name>A0ABZ2AE59_STRNV</name>
<dbReference type="Gene3D" id="3.40.50.880">
    <property type="match status" value="1"/>
</dbReference>
<protein>
    <submittedName>
        <fullName evidence="2">DJ-1/PfpI family protein</fullName>
    </submittedName>
</protein>
<dbReference type="SUPFAM" id="SSF52317">
    <property type="entry name" value="Class I glutamine amidotransferase-like"/>
    <property type="match status" value="1"/>
</dbReference>